<keyword evidence="1" id="KW-1133">Transmembrane helix</keyword>
<organism evidence="2 3">
    <name type="scientific">Xylella fastidiosa subsp. sandyi Ann-1</name>
    <dbReference type="NCBI Taxonomy" id="155920"/>
    <lineage>
        <taxon>Bacteria</taxon>
        <taxon>Pseudomonadati</taxon>
        <taxon>Pseudomonadota</taxon>
        <taxon>Gammaproteobacteria</taxon>
        <taxon>Lysobacterales</taxon>
        <taxon>Lysobacteraceae</taxon>
        <taxon>Xylella</taxon>
    </lineage>
</organism>
<gene>
    <name evidence="2" type="ORF">D934_12615</name>
</gene>
<evidence type="ECO:0000313" key="3">
    <source>
        <dbReference type="Proteomes" id="UP000027215"/>
    </source>
</evidence>
<feature type="transmembrane region" description="Helical" evidence="1">
    <location>
        <begin position="52"/>
        <end position="72"/>
    </location>
</feature>
<feature type="transmembrane region" description="Helical" evidence="1">
    <location>
        <begin position="123"/>
        <end position="142"/>
    </location>
</feature>
<evidence type="ECO:0008006" key="4">
    <source>
        <dbReference type="Google" id="ProtNLM"/>
    </source>
</evidence>
<dbReference type="PATRIC" id="fig|155920.8.peg.2967"/>
<reference evidence="2 3" key="1">
    <citation type="submission" date="2013-08" db="EMBL/GenBank/DDBJ databases">
        <authorList>
            <person name="Stouthamer R."/>
            <person name="Nunney L."/>
        </authorList>
    </citation>
    <scope>NUCLEOTIDE SEQUENCE [LARGE SCALE GENOMIC DNA]</scope>
    <source>
        <strain evidence="3">ann-1</strain>
    </source>
</reference>
<dbReference type="HOGENOM" id="CLU_114574_0_0_6"/>
<dbReference type="AlphaFoldDB" id="A0A060HBH7"/>
<accession>A0A060HBH7</accession>
<proteinExistence type="predicted"/>
<dbReference type="KEGG" id="xfs:D934_12615"/>
<dbReference type="Pfam" id="PF06197">
    <property type="entry name" value="DUF998"/>
    <property type="match status" value="1"/>
</dbReference>
<dbReference type="InterPro" id="IPR009339">
    <property type="entry name" value="DUF998"/>
</dbReference>
<dbReference type="RefSeq" id="WP_020851366.1">
    <property type="nucleotide sequence ID" value="NZ_CP006696.1"/>
</dbReference>
<keyword evidence="1" id="KW-0812">Transmembrane</keyword>
<sequence length="201" mass="21520">MHLETIWRSTGTIAAALFTASVTGFALALPGYQHLLHPVALLGAPGIPNANAFNLFGFLLPGLLAAVLATYLMTRPMQHASWSLRIGIQLVMLSGLAFAAMGILPLDIGELEGRTTQYHATVWLLWGIAFCTATALLTFALLSRPGVVMLTWATCIAGLIVAASSFGPAERLHPGLAQRIGFAAWLLWLMLAGWRWPTSSP</sequence>
<feature type="transmembrane region" description="Helical" evidence="1">
    <location>
        <begin position="149"/>
        <end position="167"/>
    </location>
</feature>
<name>A0A060HBH7_XYLFS</name>
<keyword evidence="1" id="KW-0472">Membrane</keyword>
<dbReference type="Proteomes" id="UP000027215">
    <property type="component" value="Chromosome"/>
</dbReference>
<dbReference type="EMBL" id="CP006696">
    <property type="protein sequence ID" value="AIC10731.1"/>
    <property type="molecule type" value="Genomic_DNA"/>
</dbReference>
<feature type="transmembrane region" description="Helical" evidence="1">
    <location>
        <begin position="12"/>
        <end position="32"/>
    </location>
</feature>
<feature type="transmembrane region" description="Helical" evidence="1">
    <location>
        <begin position="84"/>
        <end position="103"/>
    </location>
</feature>
<feature type="transmembrane region" description="Helical" evidence="1">
    <location>
        <begin position="179"/>
        <end position="196"/>
    </location>
</feature>
<protein>
    <recommendedName>
        <fullName evidence="4">DUF998 domain-containing protein</fullName>
    </recommendedName>
</protein>
<evidence type="ECO:0000313" key="2">
    <source>
        <dbReference type="EMBL" id="AIC10731.1"/>
    </source>
</evidence>
<evidence type="ECO:0000256" key="1">
    <source>
        <dbReference type="SAM" id="Phobius"/>
    </source>
</evidence>